<evidence type="ECO:0000313" key="3">
    <source>
        <dbReference type="Proteomes" id="UP000765509"/>
    </source>
</evidence>
<reference evidence="2" key="1">
    <citation type="submission" date="2021-03" db="EMBL/GenBank/DDBJ databases">
        <title>Draft genome sequence of rust myrtle Austropuccinia psidii MF-1, a brazilian biotype.</title>
        <authorList>
            <person name="Quecine M.C."/>
            <person name="Pachon D.M.R."/>
            <person name="Bonatelli M.L."/>
            <person name="Correr F.H."/>
            <person name="Franceschini L.M."/>
            <person name="Leite T.F."/>
            <person name="Margarido G.R.A."/>
            <person name="Almeida C.A."/>
            <person name="Ferrarezi J.A."/>
            <person name="Labate C.A."/>
        </authorList>
    </citation>
    <scope>NUCLEOTIDE SEQUENCE</scope>
    <source>
        <strain evidence="2">MF-1</strain>
    </source>
</reference>
<comment type="caution">
    <text evidence="2">The sequence shown here is derived from an EMBL/GenBank/DDBJ whole genome shotgun (WGS) entry which is preliminary data.</text>
</comment>
<dbReference type="AlphaFoldDB" id="A0A9Q3D424"/>
<evidence type="ECO:0000256" key="1">
    <source>
        <dbReference type="SAM" id="MobiDB-lite"/>
    </source>
</evidence>
<protein>
    <submittedName>
        <fullName evidence="2">Uncharacterized protein</fullName>
    </submittedName>
</protein>
<accession>A0A9Q3D424</accession>
<evidence type="ECO:0000313" key="2">
    <source>
        <dbReference type="EMBL" id="MBW0496531.1"/>
    </source>
</evidence>
<gene>
    <name evidence="2" type="ORF">O181_036246</name>
</gene>
<name>A0A9Q3D424_9BASI</name>
<organism evidence="2 3">
    <name type="scientific">Austropuccinia psidii MF-1</name>
    <dbReference type="NCBI Taxonomy" id="1389203"/>
    <lineage>
        <taxon>Eukaryota</taxon>
        <taxon>Fungi</taxon>
        <taxon>Dikarya</taxon>
        <taxon>Basidiomycota</taxon>
        <taxon>Pucciniomycotina</taxon>
        <taxon>Pucciniomycetes</taxon>
        <taxon>Pucciniales</taxon>
        <taxon>Sphaerophragmiaceae</taxon>
        <taxon>Austropuccinia</taxon>
    </lineage>
</organism>
<proteinExistence type="predicted"/>
<feature type="region of interest" description="Disordered" evidence="1">
    <location>
        <begin position="24"/>
        <end position="83"/>
    </location>
</feature>
<feature type="compositionally biased region" description="Basic and acidic residues" evidence="1">
    <location>
        <begin position="59"/>
        <end position="74"/>
    </location>
</feature>
<sequence>MFCITGDELYASLPLVHEEKFTGHHHKYASKTRTAYASSSREKIEDDEDENMSPNHSETNVEPRRDNFMAHEEGTQSNGEFTQPQMPLIQSMLEQSEIRQKRNQACKSHNLAKCARQKEQKRRLKVELPEMFYGMRSTVHAYCLFLHKVRDKDFSSLPEPPSTEELEIVIQVSGHL</sequence>
<keyword evidence="3" id="KW-1185">Reference proteome</keyword>
<dbReference type="EMBL" id="AVOT02013674">
    <property type="protein sequence ID" value="MBW0496531.1"/>
    <property type="molecule type" value="Genomic_DNA"/>
</dbReference>
<dbReference type="Proteomes" id="UP000765509">
    <property type="component" value="Unassembled WGS sequence"/>
</dbReference>